<dbReference type="PROSITE" id="PS51318">
    <property type="entry name" value="TAT"/>
    <property type="match status" value="1"/>
</dbReference>
<keyword evidence="9" id="KW-1015">Disulfide bond</keyword>
<evidence type="ECO:0000256" key="6">
    <source>
        <dbReference type="ARBA" id="ARBA00023002"/>
    </source>
</evidence>
<dbReference type="STRING" id="519424.AZF04_18110"/>
<protein>
    <recommendedName>
        <fullName evidence="12">Menaquinol:cytochrome c reductase iron-sulfur subunit</fullName>
    </recommendedName>
    <alternativeName>
        <fullName evidence="14">Cytochrome bc complex, iron-sulfur subunit</fullName>
    </alternativeName>
    <alternativeName>
        <fullName evidence="13">Rieske iron-sulfur protein QcrA</fullName>
    </alternativeName>
</protein>
<evidence type="ECO:0000256" key="12">
    <source>
        <dbReference type="ARBA" id="ARBA00067741"/>
    </source>
</evidence>
<dbReference type="SUPFAM" id="SSF50022">
    <property type="entry name" value="ISP domain"/>
    <property type="match status" value="1"/>
</dbReference>
<evidence type="ECO:0000256" key="2">
    <source>
        <dbReference type="ARBA" id="ARBA00022448"/>
    </source>
</evidence>
<dbReference type="GO" id="GO:0004497">
    <property type="term" value="F:monooxygenase activity"/>
    <property type="evidence" value="ECO:0007669"/>
    <property type="project" value="UniProtKB-ARBA"/>
</dbReference>
<evidence type="ECO:0000256" key="8">
    <source>
        <dbReference type="ARBA" id="ARBA00023014"/>
    </source>
</evidence>
<feature type="domain" description="Rieske" evidence="16">
    <location>
        <begin position="91"/>
        <end position="159"/>
    </location>
</feature>
<dbReference type="InterPro" id="IPR036922">
    <property type="entry name" value="Rieske_2Fe-2S_sf"/>
</dbReference>
<dbReference type="RefSeq" id="WP_061948113.1">
    <property type="nucleotide sequence ID" value="NZ_LTAO01000011.1"/>
</dbReference>
<keyword evidence="5" id="KW-0249">Electron transport</keyword>
<evidence type="ECO:0000256" key="15">
    <source>
        <dbReference type="SAM" id="Phobius"/>
    </source>
</evidence>
<dbReference type="PROSITE" id="PS51296">
    <property type="entry name" value="RIESKE"/>
    <property type="match status" value="1"/>
</dbReference>
<comment type="caution">
    <text evidence="17">The sequence shown here is derived from an EMBL/GenBank/DDBJ whole genome shotgun (WGS) entry which is preliminary data.</text>
</comment>
<dbReference type="OrthoDB" id="9767869at2"/>
<gene>
    <name evidence="17" type="ORF">AZF04_18110</name>
</gene>
<keyword evidence="2" id="KW-0813">Transport</keyword>
<dbReference type="CDD" id="cd03467">
    <property type="entry name" value="Rieske"/>
    <property type="match status" value="1"/>
</dbReference>
<dbReference type="GO" id="GO:0016705">
    <property type="term" value="F:oxidoreductase activity, acting on paired donors, with incorporation or reduction of molecular oxygen"/>
    <property type="evidence" value="ECO:0007669"/>
    <property type="project" value="UniProtKB-ARBA"/>
</dbReference>
<comment type="function">
    <text evidence="10">Component of the menaquinol:cytochrome c reductase complex. The Rieske protein is a high potential 2Fe-2S protein.</text>
</comment>
<accession>A0A161PI32</accession>
<evidence type="ECO:0000256" key="10">
    <source>
        <dbReference type="ARBA" id="ARBA00055683"/>
    </source>
</evidence>
<evidence type="ECO:0000313" key="18">
    <source>
        <dbReference type="Proteomes" id="UP000075806"/>
    </source>
</evidence>
<comment type="subunit">
    <text evidence="11">The main subunits of the menaquinol:cytochrome c complex are a Rieske-type iron-sulfur protein (QcrA), a cytochrome b (QcrB) and a cytochrome c (QcrC).</text>
</comment>
<dbReference type="AlphaFoldDB" id="A0A161PI32"/>
<evidence type="ECO:0000256" key="14">
    <source>
        <dbReference type="ARBA" id="ARBA00076330"/>
    </source>
</evidence>
<keyword evidence="15" id="KW-1133">Transmembrane helix</keyword>
<dbReference type="PANTHER" id="PTHR10134">
    <property type="entry name" value="CYTOCHROME B-C1 COMPLEX SUBUNIT RIESKE, MITOCHONDRIAL"/>
    <property type="match status" value="1"/>
</dbReference>
<evidence type="ECO:0000256" key="3">
    <source>
        <dbReference type="ARBA" id="ARBA00022714"/>
    </source>
</evidence>
<evidence type="ECO:0000256" key="11">
    <source>
        <dbReference type="ARBA" id="ARBA00064458"/>
    </source>
</evidence>
<feature type="transmembrane region" description="Helical" evidence="15">
    <location>
        <begin position="12"/>
        <end position="34"/>
    </location>
</feature>
<reference evidence="17" key="1">
    <citation type="submission" date="2016-02" db="EMBL/GenBank/DDBJ databases">
        <title>Genome sequence of Bacillus trypoxylicola KCTC 13244(T).</title>
        <authorList>
            <person name="Jeong H."/>
            <person name="Park S.-H."/>
            <person name="Choi S.-K."/>
        </authorList>
    </citation>
    <scope>NUCLEOTIDE SEQUENCE [LARGE SCALE GENOMIC DNA]</scope>
    <source>
        <strain evidence="17">KCTC 13244</strain>
    </source>
</reference>
<keyword evidence="6" id="KW-0560">Oxidoreductase</keyword>
<evidence type="ECO:0000313" key="17">
    <source>
        <dbReference type="EMBL" id="KYG32875.1"/>
    </source>
</evidence>
<dbReference type="FunFam" id="2.102.10.10:FF:000006">
    <property type="entry name" value="Menaquinol-cytochrome c reductase, iron-sulfur subunit"/>
    <property type="match status" value="1"/>
</dbReference>
<dbReference type="InterPro" id="IPR014349">
    <property type="entry name" value="Rieske_Fe-S_prot"/>
</dbReference>
<evidence type="ECO:0000256" key="4">
    <source>
        <dbReference type="ARBA" id="ARBA00022723"/>
    </source>
</evidence>
<evidence type="ECO:0000256" key="7">
    <source>
        <dbReference type="ARBA" id="ARBA00023004"/>
    </source>
</evidence>
<keyword evidence="7" id="KW-0408">Iron</keyword>
<evidence type="ECO:0000256" key="1">
    <source>
        <dbReference type="ARBA" id="ARBA00010651"/>
    </source>
</evidence>
<dbReference type="GO" id="GO:0046872">
    <property type="term" value="F:metal ion binding"/>
    <property type="evidence" value="ECO:0007669"/>
    <property type="project" value="UniProtKB-KW"/>
</dbReference>
<evidence type="ECO:0000256" key="9">
    <source>
        <dbReference type="ARBA" id="ARBA00023157"/>
    </source>
</evidence>
<name>A0A161PI32_9BACI</name>
<dbReference type="GO" id="GO:0051537">
    <property type="term" value="F:2 iron, 2 sulfur cluster binding"/>
    <property type="evidence" value="ECO:0007669"/>
    <property type="project" value="UniProtKB-KW"/>
</dbReference>
<keyword evidence="15" id="KW-0472">Membrane</keyword>
<proteinExistence type="inferred from homology"/>
<sequence length="165" mass="18433">MSEKEHKVSRRQFLTYTLTGVGGFMAAGIMMPMARFALDPALKAGAESETAYVCELSQLTEEPQLFPFTYKQTDAWYESDVSESAYVMLVGDEVLALSPKCTHLGCQVGFGTNDEHPEQFYCPCHFGRFDKQGINIANTPPTRPLDAYEVTVEDGKVNVGQIYRR</sequence>
<dbReference type="Gene3D" id="2.102.10.10">
    <property type="entry name" value="Rieske [2Fe-2S] iron-sulphur domain"/>
    <property type="match status" value="1"/>
</dbReference>
<dbReference type="Proteomes" id="UP000075806">
    <property type="component" value="Unassembled WGS sequence"/>
</dbReference>
<dbReference type="InterPro" id="IPR017941">
    <property type="entry name" value="Rieske_2Fe-2S"/>
</dbReference>
<keyword evidence="15" id="KW-0812">Transmembrane</keyword>
<evidence type="ECO:0000256" key="13">
    <source>
        <dbReference type="ARBA" id="ARBA00075320"/>
    </source>
</evidence>
<keyword evidence="3" id="KW-0001">2Fe-2S</keyword>
<dbReference type="InterPro" id="IPR006311">
    <property type="entry name" value="TAT_signal"/>
</dbReference>
<keyword evidence="4" id="KW-0479">Metal-binding</keyword>
<dbReference type="EMBL" id="LTAO01000011">
    <property type="protein sequence ID" value="KYG32875.1"/>
    <property type="molecule type" value="Genomic_DNA"/>
</dbReference>
<keyword evidence="8" id="KW-0411">Iron-sulfur</keyword>
<dbReference type="Pfam" id="PF00355">
    <property type="entry name" value="Rieske"/>
    <property type="match status" value="1"/>
</dbReference>
<keyword evidence="18" id="KW-1185">Reference proteome</keyword>
<evidence type="ECO:0000259" key="16">
    <source>
        <dbReference type="PROSITE" id="PS51296"/>
    </source>
</evidence>
<evidence type="ECO:0000256" key="5">
    <source>
        <dbReference type="ARBA" id="ARBA00022982"/>
    </source>
</evidence>
<comment type="similarity">
    <text evidence="1">Belongs to the Rieske iron-sulfur protein family.</text>
</comment>
<organism evidence="17 18">
    <name type="scientific">Alkalihalobacillus trypoxylicola</name>
    <dbReference type="NCBI Taxonomy" id="519424"/>
    <lineage>
        <taxon>Bacteria</taxon>
        <taxon>Bacillati</taxon>
        <taxon>Bacillota</taxon>
        <taxon>Bacilli</taxon>
        <taxon>Bacillales</taxon>
        <taxon>Bacillaceae</taxon>
        <taxon>Alkalihalobacillus</taxon>
    </lineage>
</organism>